<protein>
    <submittedName>
        <fullName evidence="2">Uncharacterized protein</fullName>
    </submittedName>
</protein>
<feature type="compositionally biased region" description="Basic and acidic residues" evidence="1">
    <location>
        <begin position="309"/>
        <end position="320"/>
    </location>
</feature>
<comment type="caution">
    <text evidence="2">The sequence shown here is derived from an EMBL/GenBank/DDBJ whole genome shotgun (WGS) entry which is preliminary data.</text>
</comment>
<proteinExistence type="predicted"/>
<accession>A0ABQ9ILT4</accession>
<organism evidence="2 3">
    <name type="scientific">Dryococelus australis</name>
    <dbReference type="NCBI Taxonomy" id="614101"/>
    <lineage>
        <taxon>Eukaryota</taxon>
        <taxon>Metazoa</taxon>
        <taxon>Ecdysozoa</taxon>
        <taxon>Arthropoda</taxon>
        <taxon>Hexapoda</taxon>
        <taxon>Insecta</taxon>
        <taxon>Pterygota</taxon>
        <taxon>Neoptera</taxon>
        <taxon>Polyneoptera</taxon>
        <taxon>Phasmatodea</taxon>
        <taxon>Verophasmatodea</taxon>
        <taxon>Anareolatae</taxon>
        <taxon>Phasmatidae</taxon>
        <taxon>Eurycanthinae</taxon>
        <taxon>Dryococelus</taxon>
    </lineage>
</organism>
<name>A0ABQ9ILT4_9NEOP</name>
<evidence type="ECO:0000313" key="2">
    <source>
        <dbReference type="EMBL" id="KAJ8897627.1"/>
    </source>
</evidence>
<keyword evidence="3" id="KW-1185">Reference proteome</keyword>
<evidence type="ECO:0000256" key="1">
    <source>
        <dbReference type="SAM" id="MobiDB-lite"/>
    </source>
</evidence>
<feature type="region of interest" description="Disordered" evidence="1">
    <location>
        <begin position="280"/>
        <end position="337"/>
    </location>
</feature>
<gene>
    <name evidence="2" type="ORF">PR048_002976</name>
</gene>
<feature type="compositionally biased region" description="Polar residues" evidence="1">
    <location>
        <begin position="283"/>
        <end position="294"/>
    </location>
</feature>
<dbReference type="Proteomes" id="UP001159363">
    <property type="component" value="Chromosome 1"/>
</dbReference>
<evidence type="ECO:0000313" key="3">
    <source>
        <dbReference type="Proteomes" id="UP001159363"/>
    </source>
</evidence>
<reference evidence="2 3" key="1">
    <citation type="submission" date="2023-02" db="EMBL/GenBank/DDBJ databases">
        <title>LHISI_Scaffold_Assembly.</title>
        <authorList>
            <person name="Stuart O.P."/>
            <person name="Cleave R."/>
            <person name="Magrath M.J.L."/>
            <person name="Mikheyev A.S."/>
        </authorList>
    </citation>
    <scope>NUCLEOTIDE SEQUENCE [LARGE SCALE GENOMIC DNA]</scope>
    <source>
        <strain evidence="2">Daus_M_001</strain>
        <tissue evidence="2">Leg muscle</tissue>
    </source>
</reference>
<sequence>MRIHKTSPGAQENVKVLQEKGGVASNFRFHDFCFASSREIVTSCGWDEILPVGVCMGRPTERGYADLHCTRGKMASDKGTSLTWKETSFVVEDISNNLVNSCYQQHHLIPAYERAMYWTRTLPDISFVRCKRLKFYVYKNPTGPGPLSIAHPPPLLAGQSVCQNIPRARSLPGNARRRYSVTVVVLTRTIHNSLHSLLSSTELRERAWHVRKLSLSRRASTAGSRPWGEIWTALTNAIRMEPYGAAPVSKGGGGTGDPKENLPISGIVGGEQSNHYTTVVRGNKSTPRKPTNQVYRPPCSPRTGTWLWSRREANPVRLDGRGGGGVNPPGGNIRQLHRPQGRVDTSGLLCTAPVVHINYGQRVHGLENGAPLFPVALHESLEGSPPFPGVTLLGAPQFPLERILPPEYLSGNTCQSSLASADNRDNSIILFTTLGQPQYITLTLIPENTNLFNSRQNRSQQLRTEQESQRHWRNVGIPRPTSLQWYNDVLSTFFSCIHHEGVLPSLPGGRIRLGVEFARYTGVLCASFERVAISARTRRTFVRRQRVSATPGVPMACGEKLQERDRQRNGTGYENYVYGIKLHSGVSELKREKLVHVKMNSENYFSSDPVGLE</sequence>
<dbReference type="EMBL" id="JARBHB010000001">
    <property type="protein sequence ID" value="KAJ8897627.1"/>
    <property type="molecule type" value="Genomic_DNA"/>
</dbReference>